<dbReference type="InterPro" id="IPR001638">
    <property type="entry name" value="Solute-binding_3/MltF_N"/>
</dbReference>
<dbReference type="SUPFAM" id="SSF53850">
    <property type="entry name" value="Periplasmic binding protein-like II"/>
    <property type="match status" value="1"/>
</dbReference>
<keyword evidence="3 5" id="KW-0732">Signal</keyword>
<evidence type="ECO:0000313" key="9">
    <source>
        <dbReference type="Proteomes" id="UP001276150"/>
    </source>
</evidence>
<reference evidence="8 9" key="1">
    <citation type="submission" date="2022-11" db="EMBL/GenBank/DDBJ databases">
        <title>Deinococcus ZS9-10, Low Temperature and Draught-tolerating, UV-resistant Bacteria from Continental Antarctica.</title>
        <authorList>
            <person name="Cheng L."/>
        </authorList>
    </citation>
    <scope>NUCLEOTIDE SEQUENCE [LARGE SCALE GENOMIC DNA]</scope>
    <source>
        <strain evidence="8 9">ZS9-10</strain>
    </source>
</reference>
<organism evidence="8 9">
    <name type="scientific">Deinococcus arenicola</name>
    <dbReference type="NCBI Taxonomy" id="2994950"/>
    <lineage>
        <taxon>Bacteria</taxon>
        <taxon>Thermotogati</taxon>
        <taxon>Deinococcota</taxon>
        <taxon>Deinococci</taxon>
        <taxon>Deinococcales</taxon>
        <taxon>Deinococcaceae</taxon>
        <taxon>Deinococcus</taxon>
    </lineage>
</organism>
<dbReference type="EMBL" id="JAPMIV010000005">
    <property type="protein sequence ID" value="MDV6373875.1"/>
    <property type="molecule type" value="Genomic_DNA"/>
</dbReference>
<dbReference type="Gene3D" id="3.40.190.10">
    <property type="entry name" value="Periplasmic binding protein-like II"/>
    <property type="match status" value="2"/>
</dbReference>
<dbReference type="CDD" id="cd13530">
    <property type="entry name" value="PBP2_peptides_like"/>
    <property type="match status" value="1"/>
</dbReference>
<feature type="chain" id="PRO_5045961412" evidence="5">
    <location>
        <begin position="22"/>
        <end position="255"/>
    </location>
</feature>
<dbReference type="PROSITE" id="PS01039">
    <property type="entry name" value="SBP_BACTERIAL_3"/>
    <property type="match status" value="1"/>
</dbReference>
<evidence type="ECO:0000256" key="4">
    <source>
        <dbReference type="RuleBase" id="RU003744"/>
    </source>
</evidence>
<feature type="domain" description="Solute-binding protein family 3/N-terminal" evidence="6">
    <location>
        <begin position="32"/>
        <end position="255"/>
    </location>
</feature>
<dbReference type="PANTHER" id="PTHR35936">
    <property type="entry name" value="MEMBRANE-BOUND LYTIC MUREIN TRANSGLYCOSYLASE F"/>
    <property type="match status" value="1"/>
</dbReference>
<feature type="domain" description="Ionotropic glutamate receptor C-terminal" evidence="7">
    <location>
        <begin position="32"/>
        <end position="254"/>
    </location>
</feature>
<dbReference type="SMART" id="SM00079">
    <property type="entry name" value="PBPe"/>
    <property type="match status" value="1"/>
</dbReference>
<evidence type="ECO:0000313" key="8">
    <source>
        <dbReference type="EMBL" id="MDV6373875.1"/>
    </source>
</evidence>
<dbReference type="RefSeq" id="WP_317639194.1">
    <property type="nucleotide sequence ID" value="NZ_JAPMIV010000005.1"/>
</dbReference>
<gene>
    <name evidence="8" type="ORF">ORD21_04600</name>
</gene>
<dbReference type="SMART" id="SM00062">
    <property type="entry name" value="PBPb"/>
    <property type="match status" value="1"/>
</dbReference>
<evidence type="ECO:0000256" key="3">
    <source>
        <dbReference type="ARBA" id="ARBA00022729"/>
    </source>
</evidence>
<evidence type="ECO:0000259" key="6">
    <source>
        <dbReference type="SMART" id="SM00062"/>
    </source>
</evidence>
<dbReference type="Pfam" id="PF00497">
    <property type="entry name" value="SBP_bac_3"/>
    <property type="match status" value="1"/>
</dbReference>
<dbReference type="Proteomes" id="UP001276150">
    <property type="component" value="Unassembled WGS sequence"/>
</dbReference>
<feature type="signal peptide" evidence="5">
    <location>
        <begin position="1"/>
        <end position="21"/>
    </location>
</feature>
<sequence length="255" mass="26953">MKRALLLAVALAATLLSVARATTVAEVKKKGVLVLGTDPTFAPFEFKGPDGQITGFDVDIARAVAKDLGVKLQIQAVGFGALMPQSVTSGRVDIAMSAITITAERAKVVAFSNPYYRSAQVFIVKGGNASKFDWPSDVKGKAIGVQANTTGQYVAVDTLKSKGAALKVYDDFAAGLADVRAGRIVALVGDAPTVTDLQKRLPGQFQQAGKDLAAEDYGMVFARGSDLAAAANRTLARMKTNGEYQKLLDKWIVQK</sequence>
<evidence type="ECO:0000259" key="7">
    <source>
        <dbReference type="SMART" id="SM00079"/>
    </source>
</evidence>
<evidence type="ECO:0000256" key="1">
    <source>
        <dbReference type="ARBA" id="ARBA00004196"/>
    </source>
</evidence>
<evidence type="ECO:0000256" key="2">
    <source>
        <dbReference type="ARBA" id="ARBA00010333"/>
    </source>
</evidence>
<protein>
    <submittedName>
        <fullName evidence="8">ABC transporter substrate-binding protein</fullName>
    </submittedName>
</protein>
<dbReference type="InterPro" id="IPR018313">
    <property type="entry name" value="SBP_3_CS"/>
</dbReference>
<dbReference type="PANTHER" id="PTHR35936:SF17">
    <property type="entry name" value="ARGININE-BINDING EXTRACELLULAR PROTEIN ARTP"/>
    <property type="match status" value="1"/>
</dbReference>
<comment type="similarity">
    <text evidence="2 4">Belongs to the bacterial solute-binding protein 3 family.</text>
</comment>
<keyword evidence="9" id="KW-1185">Reference proteome</keyword>
<dbReference type="InterPro" id="IPR001320">
    <property type="entry name" value="Iontro_rcpt_C"/>
</dbReference>
<proteinExistence type="inferred from homology"/>
<accession>A0ABU4DN70</accession>
<evidence type="ECO:0000256" key="5">
    <source>
        <dbReference type="SAM" id="SignalP"/>
    </source>
</evidence>
<name>A0ABU4DN70_9DEIO</name>
<comment type="caution">
    <text evidence="8">The sequence shown here is derived from an EMBL/GenBank/DDBJ whole genome shotgun (WGS) entry which is preliminary data.</text>
</comment>
<comment type="subcellular location">
    <subcellularLocation>
        <location evidence="1">Cell envelope</location>
    </subcellularLocation>
</comment>